<evidence type="ECO:0000313" key="3">
    <source>
        <dbReference type="EMBL" id="PHT40277.1"/>
    </source>
</evidence>
<feature type="region of interest" description="Disordered" evidence="1">
    <location>
        <begin position="100"/>
        <end position="126"/>
    </location>
</feature>
<evidence type="ECO:0000256" key="2">
    <source>
        <dbReference type="SAM" id="SignalP"/>
    </source>
</evidence>
<evidence type="ECO:0000313" key="4">
    <source>
        <dbReference type="Proteomes" id="UP000224567"/>
    </source>
</evidence>
<name>A0A2G2W4X4_CAPBA</name>
<dbReference type="OrthoDB" id="1297879at2759"/>
<keyword evidence="4" id="KW-1185">Reference proteome</keyword>
<protein>
    <submittedName>
        <fullName evidence="3">Uncharacterized protein</fullName>
    </submittedName>
</protein>
<feature type="chain" id="PRO_5013915134" evidence="2">
    <location>
        <begin position="20"/>
        <end position="183"/>
    </location>
</feature>
<dbReference type="AlphaFoldDB" id="A0A2G2W4X4"/>
<evidence type="ECO:0000256" key="1">
    <source>
        <dbReference type="SAM" id="MobiDB-lite"/>
    </source>
</evidence>
<dbReference type="Proteomes" id="UP000224567">
    <property type="component" value="Unassembled WGS sequence"/>
</dbReference>
<dbReference type="EMBL" id="MLFT02000008">
    <property type="protein sequence ID" value="PHT40277.1"/>
    <property type="molecule type" value="Genomic_DNA"/>
</dbReference>
<accession>A0A2G2W4X4</accession>
<sequence>MRYLRCVSGIQIICTMLYASTLPLMALEDNNSLVTSLGENNGSLIASSMENNNSSMLMLGENNGSSIGNINNSSMPVLGANNGSSIENITNSSIPMPVGNNGSSSIENVNNSSTATSGENNSSTSASLGQNYNTVMCVRDCMRICMTLDNATLKECEGACYKGCKPLLARKEVGTINNFIFSQ</sequence>
<reference evidence="4" key="2">
    <citation type="journal article" date="2017" name="J. Anim. Genet.">
        <title>Multiple reference genome sequences of hot pepper reveal the massive evolution of plant disease resistance genes by retroduplication.</title>
        <authorList>
            <person name="Kim S."/>
            <person name="Park J."/>
            <person name="Yeom S.-I."/>
            <person name="Kim Y.-M."/>
            <person name="Seo E."/>
            <person name="Kim K.-T."/>
            <person name="Kim M.-S."/>
            <person name="Lee J.M."/>
            <person name="Cheong K."/>
            <person name="Shin H.-S."/>
            <person name="Kim S.-B."/>
            <person name="Han K."/>
            <person name="Lee J."/>
            <person name="Park M."/>
            <person name="Lee H.-A."/>
            <person name="Lee H.-Y."/>
            <person name="Lee Y."/>
            <person name="Oh S."/>
            <person name="Lee J.H."/>
            <person name="Choi E."/>
            <person name="Choi E."/>
            <person name="Lee S.E."/>
            <person name="Jeon J."/>
            <person name="Kim H."/>
            <person name="Choi G."/>
            <person name="Song H."/>
            <person name="Lee J."/>
            <person name="Lee S.-C."/>
            <person name="Kwon J.-K."/>
            <person name="Lee H.-Y."/>
            <person name="Koo N."/>
            <person name="Hong Y."/>
            <person name="Kim R.W."/>
            <person name="Kang W.-H."/>
            <person name="Huh J.H."/>
            <person name="Kang B.-C."/>
            <person name="Yang T.-J."/>
            <person name="Lee Y.-H."/>
            <person name="Bennetzen J.L."/>
            <person name="Choi D."/>
        </authorList>
    </citation>
    <scope>NUCLEOTIDE SEQUENCE [LARGE SCALE GENOMIC DNA]</scope>
    <source>
        <strain evidence="4">cv. PBC81</strain>
    </source>
</reference>
<gene>
    <name evidence="3" type="ORF">CQW23_19131</name>
</gene>
<proteinExistence type="predicted"/>
<feature type="signal peptide" evidence="2">
    <location>
        <begin position="1"/>
        <end position="19"/>
    </location>
</feature>
<keyword evidence="2" id="KW-0732">Signal</keyword>
<organism evidence="3 4">
    <name type="scientific">Capsicum baccatum</name>
    <name type="common">Peruvian pepper</name>
    <dbReference type="NCBI Taxonomy" id="33114"/>
    <lineage>
        <taxon>Eukaryota</taxon>
        <taxon>Viridiplantae</taxon>
        <taxon>Streptophyta</taxon>
        <taxon>Embryophyta</taxon>
        <taxon>Tracheophyta</taxon>
        <taxon>Spermatophyta</taxon>
        <taxon>Magnoliopsida</taxon>
        <taxon>eudicotyledons</taxon>
        <taxon>Gunneridae</taxon>
        <taxon>Pentapetalae</taxon>
        <taxon>asterids</taxon>
        <taxon>lamiids</taxon>
        <taxon>Solanales</taxon>
        <taxon>Solanaceae</taxon>
        <taxon>Solanoideae</taxon>
        <taxon>Capsiceae</taxon>
        <taxon>Capsicum</taxon>
    </lineage>
</organism>
<reference evidence="3 4" key="1">
    <citation type="journal article" date="2017" name="Genome Biol.">
        <title>New reference genome sequences of hot pepper reveal the massive evolution of plant disease-resistance genes by retroduplication.</title>
        <authorList>
            <person name="Kim S."/>
            <person name="Park J."/>
            <person name="Yeom S.I."/>
            <person name="Kim Y.M."/>
            <person name="Seo E."/>
            <person name="Kim K.T."/>
            <person name="Kim M.S."/>
            <person name="Lee J.M."/>
            <person name="Cheong K."/>
            <person name="Shin H.S."/>
            <person name="Kim S.B."/>
            <person name="Han K."/>
            <person name="Lee J."/>
            <person name="Park M."/>
            <person name="Lee H.A."/>
            <person name="Lee H.Y."/>
            <person name="Lee Y."/>
            <person name="Oh S."/>
            <person name="Lee J.H."/>
            <person name="Choi E."/>
            <person name="Choi E."/>
            <person name="Lee S.E."/>
            <person name="Jeon J."/>
            <person name="Kim H."/>
            <person name="Choi G."/>
            <person name="Song H."/>
            <person name="Lee J."/>
            <person name="Lee S.C."/>
            <person name="Kwon J.K."/>
            <person name="Lee H.Y."/>
            <person name="Koo N."/>
            <person name="Hong Y."/>
            <person name="Kim R.W."/>
            <person name="Kang W.H."/>
            <person name="Huh J.H."/>
            <person name="Kang B.C."/>
            <person name="Yang T.J."/>
            <person name="Lee Y.H."/>
            <person name="Bennetzen J.L."/>
            <person name="Choi D."/>
        </authorList>
    </citation>
    <scope>NUCLEOTIDE SEQUENCE [LARGE SCALE GENOMIC DNA]</scope>
    <source>
        <strain evidence="4">cv. PBC81</strain>
    </source>
</reference>
<comment type="caution">
    <text evidence="3">The sequence shown here is derived from an EMBL/GenBank/DDBJ whole genome shotgun (WGS) entry which is preliminary data.</text>
</comment>